<evidence type="ECO:0000256" key="5">
    <source>
        <dbReference type="HAMAP-Rule" id="MF_01953"/>
    </source>
</evidence>
<dbReference type="Gene3D" id="3.20.20.140">
    <property type="entry name" value="Metal-dependent hydrolases"/>
    <property type="match status" value="1"/>
</dbReference>
<organism evidence="14 15">
    <name type="scientific">Pseudomonas guineae</name>
    <dbReference type="NCBI Taxonomy" id="425504"/>
    <lineage>
        <taxon>Bacteria</taxon>
        <taxon>Pseudomonadati</taxon>
        <taxon>Pseudomonadota</taxon>
        <taxon>Gammaproteobacteria</taxon>
        <taxon>Pseudomonadales</taxon>
        <taxon>Pseudomonadaceae</taxon>
        <taxon>Pseudomonas</taxon>
    </lineage>
</organism>
<evidence type="ECO:0000256" key="6">
    <source>
        <dbReference type="NCBIfam" id="TIGR01792"/>
    </source>
</evidence>
<dbReference type="InterPro" id="IPR006680">
    <property type="entry name" value="Amidohydro-rel"/>
</dbReference>
<comment type="PTM">
    <text evidence="7">Carbamylation allows a single lysine to coordinate two nickel ions.</text>
</comment>
<dbReference type="InterPro" id="IPR017950">
    <property type="entry name" value="Urease_AS"/>
</dbReference>
<comment type="PTM">
    <text evidence="5">Carboxylation allows a single lysine to coordinate two nickel ions.</text>
</comment>
<feature type="binding site" evidence="5 10">
    <location>
        <position position="218"/>
    </location>
    <ligand>
        <name>substrate</name>
    </ligand>
</feature>
<dbReference type="InterPro" id="IPR011612">
    <property type="entry name" value="Urease_alpha_N_dom"/>
</dbReference>
<dbReference type="Gene3D" id="2.30.40.10">
    <property type="entry name" value="Urease, subunit C, domain 1"/>
    <property type="match status" value="1"/>
</dbReference>
<feature type="binding site" description="via carbamate group" evidence="5 8">
    <location>
        <position position="216"/>
    </location>
    <ligand>
        <name>Ni(2+)</name>
        <dbReference type="ChEBI" id="CHEBI:49786"/>
        <label>2</label>
    </ligand>
</feature>
<protein>
    <recommendedName>
        <fullName evidence="5 6">Urease subunit alpha</fullName>
        <ecNumber evidence="5 6">3.5.1.5</ecNumber>
    </recommendedName>
    <alternativeName>
        <fullName evidence="5">Urea amidohydrolase subunit alpha</fullName>
    </alternativeName>
</protein>
<dbReference type="Pfam" id="PF00449">
    <property type="entry name" value="Urease_alpha"/>
    <property type="match status" value="1"/>
</dbReference>
<dbReference type="InterPro" id="IPR029754">
    <property type="entry name" value="Urease_Ni-bd"/>
</dbReference>
<dbReference type="STRING" id="425504.SAMN05216206_0973"/>
<name>A0A1I3EI65_9PSED</name>
<dbReference type="NCBIfam" id="TIGR01792">
    <property type="entry name" value="urease_alph"/>
    <property type="match status" value="1"/>
</dbReference>
<dbReference type="Proteomes" id="UP000243606">
    <property type="component" value="Unassembled WGS sequence"/>
</dbReference>
<feature type="modified residue" description="N6-carboxylysine" evidence="5 7">
    <location>
        <position position="216"/>
    </location>
</feature>
<dbReference type="EMBL" id="FOQL01000001">
    <property type="protein sequence ID" value="SFH98411.1"/>
    <property type="molecule type" value="Genomic_DNA"/>
</dbReference>
<feature type="binding site" evidence="5 8">
    <location>
        <position position="135"/>
    </location>
    <ligand>
        <name>Ni(2+)</name>
        <dbReference type="ChEBI" id="CHEBI:49786"/>
        <label>1</label>
    </ligand>
</feature>
<evidence type="ECO:0000256" key="2">
    <source>
        <dbReference type="ARBA" id="ARBA00022596"/>
    </source>
</evidence>
<dbReference type="EC" id="3.5.1.5" evidence="5 6"/>
<evidence type="ECO:0000256" key="4">
    <source>
        <dbReference type="ARBA" id="ARBA00022801"/>
    </source>
</evidence>
<dbReference type="NCBIfam" id="NF009685">
    <property type="entry name" value="PRK13206.1"/>
    <property type="match status" value="1"/>
</dbReference>
<dbReference type="GO" id="GO:0009039">
    <property type="term" value="F:urease activity"/>
    <property type="evidence" value="ECO:0007669"/>
    <property type="project" value="UniProtKB-UniRule"/>
</dbReference>
<dbReference type="OrthoDB" id="9802793at2"/>
<dbReference type="SUPFAM" id="SSF51556">
    <property type="entry name" value="Metallo-dependent hydrolases"/>
    <property type="match status" value="1"/>
</dbReference>
<evidence type="ECO:0000256" key="1">
    <source>
        <dbReference type="ARBA" id="ARBA00004897"/>
    </source>
</evidence>
<keyword evidence="5 10" id="KW-0963">Cytoplasm</keyword>
<feature type="binding site" evidence="5 8">
    <location>
        <position position="245"/>
    </location>
    <ligand>
        <name>Ni(2+)</name>
        <dbReference type="ChEBI" id="CHEBI:49786"/>
        <label>2</label>
    </ligand>
</feature>
<comment type="subunit">
    <text evidence="5">Heterotrimer of UreA (gamma), UreB (beta) and UreC (alpha) subunits. Three heterotrimers associate to form the active enzyme.</text>
</comment>
<keyword evidence="15" id="KW-1185">Reference proteome</keyword>
<evidence type="ECO:0000313" key="14">
    <source>
        <dbReference type="EMBL" id="SFH98411.1"/>
    </source>
</evidence>
<dbReference type="InterPro" id="IPR005848">
    <property type="entry name" value="Urease_asu"/>
</dbReference>
<keyword evidence="4 5" id="KW-0378">Hydrolase</keyword>
<dbReference type="GO" id="GO:0016151">
    <property type="term" value="F:nickel cation binding"/>
    <property type="evidence" value="ECO:0007669"/>
    <property type="project" value="UniProtKB-UniRule"/>
</dbReference>
<feature type="binding site" evidence="5 8">
    <location>
        <position position="359"/>
    </location>
    <ligand>
        <name>Ni(2+)</name>
        <dbReference type="ChEBI" id="CHEBI:49786"/>
        <label>1</label>
    </ligand>
</feature>
<dbReference type="InterPro" id="IPR011059">
    <property type="entry name" value="Metal-dep_hydrolase_composite"/>
</dbReference>
<evidence type="ECO:0000313" key="15">
    <source>
        <dbReference type="Proteomes" id="UP000243606"/>
    </source>
</evidence>
<comment type="cofactor">
    <cofactor evidence="5 8 11">
        <name>Ni cation</name>
        <dbReference type="ChEBI" id="CHEBI:25516"/>
    </cofactor>
    <text evidence="5 8 11">Binds 2 nickel ions per subunit.</text>
</comment>
<dbReference type="HAMAP" id="MF_01953">
    <property type="entry name" value="Urease_alpha"/>
    <property type="match status" value="1"/>
</dbReference>
<sequence>MKISRQAYADMFGPTVGDKVRLADTELWIEVEKDFTTYGEEVKFGGGKVIRDGMGQGQLCAADVVDTLITNALIIDHWGIVKADVGLKDGRIAAIGKAGNPDIQPDVTIAIGAGTEVIAGEGMILTAGGIDSHIHFICPQQIEEALMSGVTTMIGGGTGPATGTNATTCTPGPWHMARMLQAADAFPMNLGFTGKGNASLPEPLIEQVKAGAIGLKLHEDWGTTPAAIDNCLNVADQYDVQVAIHTDTLNESGFVETTLAAFKGRTIHTYHTEGAGGGHAPDIIKACGFPNVLPSSTNPTRPFTRNTIDEHLDMLMVCHHLDPSIAEDVAFAESRIRRETIAAEDILHDLGAFSMISSDSQAMGRVGEVITRTWQTADKMHKQRGPLPGDGAGNSNFRVKRYIAKYTINPAITHGISHEVGSIEVGKWADLVLWRPAFFGVKPTLILKGGAIAASLMGDANASIPTPQPVHYRPMFASYGGSRHATSFTFISQAAFDAGVPEQLGLKKKIGVVKGCREVQKTDLIHNDYLPNIEVDAQNYQVKADGQLLWCEPADVLPMAQRYFLF</sequence>
<feature type="binding site" description="via carbamate group" evidence="5 8">
    <location>
        <position position="216"/>
    </location>
    <ligand>
        <name>Ni(2+)</name>
        <dbReference type="ChEBI" id="CHEBI:49786"/>
        <label>1</label>
    </ligand>
</feature>
<dbReference type="PANTHER" id="PTHR43440">
    <property type="entry name" value="UREASE"/>
    <property type="match status" value="1"/>
</dbReference>
<dbReference type="AlphaFoldDB" id="A0A1I3EI65"/>
<comment type="similarity">
    <text evidence="5 12">Belongs to the metallo-dependent hydrolases superfamily. Urease alpha subunit family.</text>
</comment>
<dbReference type="SUPFAM" id="SSF51338">
    <property type="entry name" value="Composite domain of metallo-dependent hydrolases"/>
    <property type="match status" value="2"/>
</dbReference>
<evidence type="ECO:0000256" key="8">
    <source>
        <dbReference type="PIRSR" id="PIRSR611612-51"/>
    </source>
</evidence>
<accession>A0A1I3EI65</accession>
<dbReference type="InterPro" id="IPR017951">
    <property type="entry name" value="Urease_asu_c"/>
</dbReference>
<keyword evidence="2 5" id="KW-0533">Nickel</keyword>
<evidence type="ECO:0000256" key="7">
    <source>
        <dbReference type="PIRSR" id="PIRSR611612-50"/>
    </source>
</evidence>
<dbReference type="PRINTS" id="PR01752">
    <property type="entry name" value="UREASE"/>
</dbReference>
<dbReference type="GO" id="GO:0005737">
    <property type="term" value="C:cytoplasm"/>
    <property type="evidence" value="ECO:0007669"/>
    <property type="project" value="UniProtKB-SubCell"/>
</dbReference>
<dbReference type="InterPro" id="IPR050112">
    <property type="entry name" value="Urease_alpha_subunit"/>
</dbReference>
<feature type="active site" description="Proton donor" evidence="5 9">
    <location>
        <position position="319"/>
    </location>
</feature>
<dbReference type="CDD" id="cd00375">
    <property type="entry name" value="Urease_alpha"/>
    <property type="match status" value="1"/>
</dbReference>
<dbReference type="PROSITE" id="PS00145">
    <property type="entry name" value="UREASE_2"/>
    <property type="match status" value="1"/>
</dbReference>
<dbReference type="InterPro" id="IPR032466">
    <property type="entry name" value="Metal_Hydrolase"/>
</dbReference>
<evidence type="ECO:0000256" key="3">
    <source>
        <dbReference type="ARBA" id="ARBA00022723"/>
    </source>
</evidence>
<dbReference type="NCBIfam" id="NF009686">
    <property type="entry name" value="PRK13207.1"/>
    <property type="match status" value="1"/>
</dbReference>
<dbReference type="PROSITE" id="PS51368">
    <property type="entry name" value="UREASE_3"/>
    <property type="match status" value="1"/>
</dbReference>
<evidence type="ECO:0000259" key="13">
    <source>
        <dbReference type="PROSITE" id="PS51368"/>
    </source>
</evidence>
<dbReference type="Pfam" id="PF01979">
    <property type="entry name" value="Amidohydro_1"/>
    <property type="match status" value="1"/>
</dbReference>
<evidence type="ECO:0000256" key="9">
    <source>
        <dbReference type="PIRSR" id="PIRSR611612-52"/>
    </source>
</evidence>
<dbReference type="RefSeq" id="WP_090240182.1">
    <property type="nucleotide sequence ID" value="NZ_FOQL01000001.1"/>
</dbReference>
<gene>
    <name evidence="5" type="primary">ureC</name>
    <name evidence="14" type="ORF">SAMN05216206_0973</name>
</gene>
<dbReference type="UniPathway" id="UPA00258">
    <property type="reaction ID" value="UER00370"/>
</dbReference>
<evidence type="ECO:0000256" key="12">
    <source>
        <dbReference type="RuleBase" id="RU004158"/>
    </source>
</evidence>
<dbReference type="PROSITE" id="PS01120">
    <property type="entry name" value="UREASE_1"/>
    <property type="match status" value="1"/>
</dbReference>
<proteinExistence type="inferred from homology"/>
<evidence type="ECO:0000256" key="11">
    <source>
        <dbReference type="RuleBase" id="RU000510"/>
    </source>
</evidence>
<reference evidence="15" key="1">
    <citation type="submission" date="2016-10" db="EMBL/GenBank/DDBJ databases">
        <authorList>
            <person name="Varghese N."/>
            <person name="Submissions S."/>
        </authorList>
    </citation>
    <scope>NUCLEOTIDE SEQUENCE [LARGE SCALE GENOMIC DNA]</scope>
    <source>
        <strain evidence="15">LMG 24016</strain>
    </source>
</reference>
<feature type="domain" description="Urease" evidence="13">
    <location>
        <begin position="128"/>
        <end position="566"/>
    </location>
</feature>
<keyword evidence="3 5" id="KW-0479">Metal-binding</keyword>
<comment type="subcellular location">
    <subcellularLocation>
        <location evidence="5 10">Cytoplasm</location>
    </subcellularLocation>
</comment>
<comment type="pathway">
    <text evidence="1 5">Nitrogen metabolism; urea degradation; CO(2) and NH(3) from urea (urease route): step 1/1.</text>
</comment>
<dbReference type="PANTHER" id="PTHR43440:SF1">
    <property type="entry name" value="UREASE"/>
    <property type="match status" value="1"/>
</dbReference>
<feature type="binding site" evidence="5 8">
    <location>
        <position position="133"/>
    </location>
    <ligand>
        <name>Ni(2+)</name>
        <dbReference type="ChEBI" id="CHEBI:49786"/>
        <label>1</label>
    </ligand>
</feature>
<comment type="catalytic activity">
    <reaction evidence="5 11">
        <text>urea + 2 H2O + H(+) = hydrogencarbonate + 2 NH4(+)</text>
        <dbReference type="Rhea" id="RHEA:20557"/>
        <dbReference type="ChEBI" id="CHEBI:15377"/>
        <dbReference type="ChEBI" id="CHEBI:15378"/>
        <dbReference type="ChEBI" id="CHEBI:16199"/>
        <dbReference type="ChEBI" id="CHEBI:17544"/>
        <dbReference type="ChEBI" id="CHEBI:28938"/>
        <dbReference type="EC" id="3.5.1.5"/>
    </reaction>
</comment>
<dbReference type="GO" id="GO:0043419">
    <property type="term" value="P:urea catabolic process"/>
    <property type="evidence" value="ECO:0007669"/>
    <property type="project" value="UniProtKB-UniRule"/>
</dbReference>
<evidence type="ECO:0000256" key="10">
    <source>
        <dbReference type="PROSITE-ProRule" id="PRU00700"/>
    </source>
</evidence>
<feature type="binding site" evidence="5 8">
    <location>
        <position position="271"/>
    </location>
    <ligand>
        <name>Ni(2+)</name>
        <dbReference type="ChEBI" id="CHEBI:49786"/>
        <label>2</label>
    </ligand>
</feature>